<dbReference type="EMBL" id="CAJZBQ010000020">
    <property type="protein sequence ID" value="CAG9318104.1"/>
    <property type="molecule type" value="Genomic_DNA"/>
</dbReference>
<keyword evidence="1" id="KW-0175">Coiled coil</keyword>
<feature type="coiled-coil region" evidence="1">
    <location>
        <begin position="13"/>
        <end position="47"/>
    </location>
</feature>
<reference evidence="2" key="1">
    <citation type="submission" date="2021-09" db="EMBL/GenBank/DDBJ databases">
        <authorList>
            <consortium name="AG Swart"/>
            <person name="Singh M."/>
            <person name="Singh A."/>
            <person name="Seah K."/>
            <person name="Emmerich C."/>
        </authorList>
    </citation>
    <scope>NUCLEOTIDE SEQUENCE</scope>
    <source>
        <strain evidence="2">ATCC30299</strain>
    </source>
</reference>
<keyword evidence="3" id="KW-1185">Reference proteome</keyword>
<dbReference type="AlphaFoldDB" id="A0AAU9IYI3"/>
<organism evidence="2 3">
    <name type="scientific">Blepharisma stoltei</name>
    <dbReference type="NCBI Taxonomy" id="1481888"/>
    <lineage>
        <taxon>Eukaryota</taxon>
        <taxon>Sar</taxon>
        <taxon>Alveolata</taxon>
        <taxon>Ciliophora</taxon>
        <taxon>Postciliodesmatophora</taxon>
        <taxon>Heterotrichea</taxon>
        <taxon>Heterotrichida</taxon>
        <taxon>Blepharismidae</taxon>
        <taxon>Blepharisma</taxon>
    </lineage>
</organism>
<evidence type="ECO:0000313" key="3">
    <source>
        <dbReference type="Proteomes" id="UP001162131"/>
    </source>
</evidence>
<gene>
    <name evidence="2" type="ORF">BSTOLATCC_MIC20588</name>
</gene>
<evidence type="ECO:0000256" key="1">
    <source>
        <dbReference type="SAM" id="Coils"/>
    </source>
</evidence>
<proteinExistence type="predicted"/>
<protein>
    <submittedName>
        <fullName evidence="2">Uncharacterized protein</fullName>
    </submittedName>
</protein>
<accession>A0AAU9IYI3</accession>
<evidence type="ECO:0000313" key="2">
    <source>
        <dbReference type="EMBL" id="CAG9318104.1"/>
    </source>
</evidence>
<comment type="caution">
    <text evidence="2">The sequence shown here is derived from an EMBL/GenBank/DDBJ whole genome shotgun (WGS) entry which is preliminary data.</text>
</comment>
<name>A0AAU9IYI3_9CILI</name>
<dbReference type="Proteomes" id="UP001162131">
    <property type="component" value="Unassembled WGS sequence"/>
</dbReference>
<sequence>MIYDSSKNSPSHIRNMEKVKALEQKLIKDLENSIRRSRNLYEKYIKTTNNRINKRQYYNTLKRLETYIQKKDKTPKIITPIIDSPIEDSPIHEHLKRFEFQKPPLKIPICVPQSIIRKSQRCPLPTIQHTMRNGEIATVHILSESAPVFDPLVMVQAEFNLEDAKNEENSAEKSSTIYLSQINPFSSNDTFPRFSSLQDHKLTEPKGIPKLREYTPKKKAHTHVFRDLSFDSSMIDSKKQIVSERMKNYAGKVKEFYTPRQSESKQIEFLINQERLKKQKPVRVSKVKLEELADENL</sequence>